<organism evidence="2 3">
    <name type="scientific">Quadrisphaera granulorum</name>
    <dbReference type="NCBI Taxonomy" id="317664"/>
    <lineage>
        <taxon>Bacteria</taxon>
        <taxon>Bacillati</taxon>
        <taxon>Actinomycetota</taxon>
        <taxon>Actinomycetes</taxon>
        <taxon>Kineosporiales</taxon>
        <taxon>Kineosporiaceae</taxon>
        <taxon>Quadrisphaera</taxon>
    </lineage>
</organism>
<comment type="caution">
    <text evidence="2">The sequence shown here is derived from an EMBL/GenBank/DDBJ whole genome shotgun (WGS) entry which is preliminary data.</text>
</comment>
<name>A0A315ZTF2_9ACTN</name>
<dbReference type="RefSeq" id="WP_109776143.1">
    <property type="nucleotide sequence ID" value="NZ_QGDQ01000032.1"/>
</dbReference>
<dbReference type="EMBL" id="QGDQ01000032">
    <property type="protein sequence ID" value="PWJ48158.1"/>
    <property type="molecule type" value="Genomic_DNA"/>
</dbReference>
<evidence type="ECO:0000313" key="2">
    <source>
        <dbReference type="EMBL" id="PWJ48158.1"/>
    </source>
</evidence>
<reference evidence="2 3" key="1">
    <citation type="submission" date="2018-03" db="EMBL/GenBank/DDBJ databases">
        <title>Genomic Encyclopedia of Archaeal and Bacterial Type Strains, Phase II (KMG-II): from individual species to whole genera.</title>
        <authorList>
            <person name="Goeker M."/>
        </authorList>
    </citation>
    <scope>NUCLEOTIDE SEQUENCE [LARGE SCALE GENOMIC DNA]</scope>
    <source>
        <strain evidence="2 3">DSM 44889</strain>
    </source>
</reference>
<dbReference type="Proteomes" id="UP000245469">
    <property type="component" value="Unassembled WGS sequence"/>
</dbReference>
<dbReference type="OrthoDB" id="4871678at2"/>
<sequence length="68" mass="7331">MPALLATSLRRWIVLSVVVPIGAAVLRKVARSIEARRGPSAVTRGLTKAADTAQRSKRRGRSRSRGGH</sequence>
<evidence type="ECO:0000256" key="1">
    <source>
        <dbReference type="SAM" id="MobiDB-lite"/>
    </source>
</evidence>
<evidence type="ECO:0000313" key="3">
    <source>
        <dbReference type="Proteomes" id="UP000245469"/>
    </source>
</evidence>
<gene>
    <name evidence="2" type="ORF">BXY45_13238</name>
</gene>
<accession>A0A315ZTF2</accession>
<keyword evidence="3" id="KW-1185">Reference proteome</keyword>
<protein>
    <submittedName>
        <fullName evidence="2">Uncharacterized protein</fullName>
    </submittedName>
</protein>
<feature type="region of interest" description="Disordered" evidence="1">
    <location>
        <begin position="37"/>
        <end position="68"/>
    </location>
</feature>
<feature type="compositionally biased region" description="Basic residues" evidence="1">
    <location>
        <begin position="55"/>
        <end position="68"/>
    </location>
</feature>
<proteinExistence type="predicted"/>
<dbReference type="AlphaFoldDB" id="A0A315ZTF2"/>